<keyword evidence="4" id="KW-1185">Reference proteome</keyword>
<sequence length="234" mass="25473">MTPFDDFWTAGGYSALHQRRLGERLREFRGSPPTADPFELPSAPQPLGKPRDRLQRLFRARRSTREFSSEPVTARQFGAVLAALADEDGRSYPSAGGLNPLRCYGFLRRVEHGLNGRVVRYDARRHAVQDVGPAPDWLRLREVLAADAEPALVLALVLADQPVLDKYGQRGGRFGLVEAGAAAQSVCLRMAQQRLGGYLLGGAADADVLALLGLRGQPVRLAAVIACGRTFTGR</sequence>
<dbReference type="EMBL" id="JBHTLK010000077">
    <property type="protein sequence ID" value="MFD1148776.1"/>
    <property type="molecule type" value="Genomic_DNA"/>
</dbReference>
<evidence type="ECO:0000256" key="1">
    <source>
        <dbReference type="SAM" id="MobiDB-lite"/>
    </source>
</evidence>
<dbReference type="Pfam" id="PF00881">
    <property type="entry name" value="Nitroreductase"/>
    <property type="match status" value="1"/>
</dbReference>
<protein>
    <submittedName>
        <fullName evidence="3">Nitroreductase family protein</fullName>
    </submittedName>
</protein>
<dbReference type="SUPFAM" id="SSF55469">
    <property type="entry name" value="FMN-dependent nitroreductase-like"/>
    <property type="match status" value="1"/>
</dbReference>
<dbReference type="InterPro" id="IPR029479">
    <property type="entry name" value="Nitroreductase"/>
</dbReference>
<evidence type="ECO:0000313" key="4">
    <source>
        <dbReference type="Proteomes" id="UP001597168"/>
    </source>
</evidence>
<dbReference type="Gene3D" id="3.40.109.10">
    <property type="entry name" value="NADH Oxidase"/>
    <property type="match status" value="1"/>
</dbReference>
<name>A0ABW3QVU9_9PSEU</name>
<reference evidence="4" key="1">
    <citation type="journal article" date="2019" name="Int. J. Syst. Evol. Microbiol.">
        <title>The Global Catalogue of Microorganisms (GCM) 10K type strain sequencing project: providing services to taxonomists for standard genome sequencing and annotation.</title>
        <authorList>
            <consortium name="The Broad Institute Genomics Platform"/>
            <consortium name="The Broad Institute Genome Sequencing Center for Infectious Disease"/>
            <person name="Wu L."/>
            <person name="Ma J."/>
        </authorList>
    </citation>
    <scope>NUCLEOTIDE SEQUENCE [LARGE SCALE GENOMIC DNA]</scope>
    <source>
        <strain evidence="4">CCUG 60214</strain>
    </source>
</reference>
<dbReference type="InterPro" id="IPR000415">
    <property type="entry name" value="Nitroreductase-like"/>
</dbReference>
<dbReference type="Proteomes" id="UP001597168">
    <property type="component" value="Unassembled WGS sequence"/>
</dbReference>
<evidence type="ECO:0000259" key="2">
    <source>
        <dbReference type="Pfam" id="PF00881"/>
    </source>
</evidence>
<organism evidence="3 4">
    <name type="scientific">Saccharothrix hoggarensis</name>
    <dbReference type="NCBI Taxonomy" id="913853"/>
    <lineage>
        <taxon>Bacteria</taxon>
        <taxon>Bacillati</taxon>
        <taxon>Actinomycetota</taxon>
        <taxon>Actinomycetes</taxon>
        <taxon>Pseudonocardiales</taxon>
        <taxon>Pseudonocardiaceae</taxon>
        <taxon>Saccharothrix</taxon>
    </lineage>
</organism>
<evidence type="ECO:0000313" key="3">
    <source>
        <dbReference type="EMBL" id="MFD1148776.1"/>
    </source>
</evidence>
<proteinExistence type="predicted"/>
<dbReference type="RefSeq" id="WP_380724196.1">
    <property type="nucleotide sequence ID" value="NZ_JBHTLK010000077.1"/>
</dbReference>
<feature type="region of interest" description="Disordered" evidence="1">
    <location>
        <begin position="28"/>
        <end position="51"/>
    </location>
</feature>
<feature type="domain" description="Nitroreductase" evidence="2">
    <location>
        <begin position="59"/>
        <end position="228"/>
    </location>
</feature>
<comment type="caution">
    <text evidence="3">The sequence shown here is derived from an EMBL/GenBank/DDBJ whole genome shotgun (WGS) entry which is preliminary data.</text>
</comment>
<gene>
    <name evidence="3" type="ORF">ACFQ3T_16725</name>
</gene>
<accession>A0ABW3QVU9</accession>